<gene>
    <name evidence="2" type="ORF">KDA27_12645</name>
</gene>
<dbReference type="Pfam" id="PF08308">
    <property type="entry name" value="PEGA"/>
    <property type="match status" value="1"/>
</dbReference>
<sequence>MSSSLRSKTRTSLLLGLTGVVGALGVFGLAGCKDEIDPPTLGTININFAGNAAGAFEEGVLYLNGDPLETVTAATSTRRYAPGVYTFRYDKECTDVSPSPEVVVDLAAGDDVTIDWYVAVQGGLEITSSIPGANIFINGEDSGLTTPTTLECLDPMTMTVRVDLFGAMTEGAAEQTVEIGPGLARTNFALSPLPQKRGALMEVLTATECPNCLPVDLAAETLWESPELVEAGVTTLQVHHPWAQGIDPYHTQETWDRNSFYGAGDGSAGHPIRYTNGIVRVQGAGDGDEDRIATDMEAEVGQFLEEDALFSIHWRDITRTPGDKVVGHARIFVTGDVENPDITEVLGMVYKDQLQTRVRIHQNALETFYRVVRKIESAGTCSDLGLLHRGDFADVEFEFDISWDTAWSEDLMGAVILVQETAWQQGSREVFNVRHITVE</sequence>
<reference evidence="2" key="2">
    <citation type="journal article" date="2021" name="Microbiome">
        <title>Successional dynamics and alternative stable states in a saline activated sludge microbial community over 9 years.</title>
        <authorList>
            <person name="Wang Y."/>
            <person name="Ye J."/>
            <person name="Ju F."/>
            <person name="Liu L."/>
            <person name="Boyd J.A."/>
            <person name="Deng Y."/>
            <person name="Parks D.H."/>
            <person name="Jiang X."/>
            <person name="Yin X."/>
            <person name="Woodcroft B.J."/>
            <person name="Tyson G.W."/>
            <person name="Hugenholtz P."/>
            <person name="Polz M.F."/>
            <person name="Zhang T."/>
        </authorList>
    </citation>
    <scope>NUCLEOTIDE SEQUENCE</scope>
    <source>
        <strain evidence="2">HKST-UBA02</strain>
    </source>
</reference>
<dbReference type="EMBL" id="JAGQHS010000061">
    <property type="protein sequence ID" value="MCA9756644.1"/>
    <property type="molecule type" value="Genomic_DNA"/>
</dbReference>
<comment type="caution">
    <text evidence="2">The sequence shown here is derived from an EMBL/GenBank/DDBJ whole genome shotgun (WGS) entry which is preliminary data.</text>
</comment>
<dbReference type="Proteomes" id="UP000739538">
    <property type="component" value="Unassembled WGS sequence"/>
</dbReference>
<proteinExistence type="predicted"/>
<feature type="domain" description="PEGA" evidence="1">
    <location>
        <begin position="122"/>
        <end position="164"/>
    </location>
</feature>
<accession>A0A956NGS3</accession>
<reference evidence="2" key="1">
    <citation type="submission" date="2020-04" db="EMBL/GenBank/DDBJ databases">
        <authorList>
            <person name="Zhang T."/>
        </authorList>
    </citation>
    <scope>NUCLEOTIDE SEQUENCE</scope>
    <source>
        <strain evidence="2">HKST-UBA02</strain>
    </source>
</reference>
<name>A0A956NGS3_UNCEI</name>
<dbReference type="AlphaFoldDB" id="A0A956NGS3"/>
<protein>
    <recommendedName>
        <fullName evidence="1">PEGA domain-containing protein</fullName>
    </recommendedName>
</protein>
<dbReference type="InterPro" id="IPR013229">
    <property type="entry name" value="PEGA"/>
</dbReference>
<evidence type="ECO:0000313" key="3">
    <source>
        <dbReference type="Proteomes" id="UP000739538"/>
    </source>
</evidence>
<evidence type="ECO:0000259" key="1">
    <source>
        <dbReference type="Pfam" id="PF08308"/>
    </source>
</evidence>
<organism evidence="2 3">
    <name type="scientific">Eiseniibacteriota bacterium</name>
    <dbReference type="NCBI Taxonomy" id="2212470"/>
    <lineage>
        <taxon>Bacteria</taxon>
        <taxon>Candidatus Eiseniibacteriota</taxon>
    </lineage>
</organism>
<evidence type="ECO:0000313" key="2">
    <source>
        <dbReference type="EMBL" id="MCA9756644.1"/>
    </source>
</evidence>
<dbReference type="PROSITE" id="PS51257">
    <property type="entry name" value="PROKAR_LIPOPROTEIN"/>
    <property type="match status" value="1"/>
</dbReference>